<sequence>MEPPLSERPLLGERAINEMEPSLDSLTPSQLSRKCLVYIKLHQSYSFWIYFGFWEHWKYKGYSVGISACRTSVGSCAGHDLSLGRDNSLSMSRLDRFLLSDEWCLTWLNCIQVGQLRGLSDHCPLIMSVGEENWGPQAFTYAEMLERYSWIDSLKVRLEALEGKGEETILSDADLGDLHGIASDIHSLSRLHACISWKSSRSIWLKEGDANSKYFHSIIASCGRDNIFTTIQVDGITMKGVQPICQAVSHFASHFKASIVERPKVDNLQFKRLTN</sequence>
<dbReference type="EMBL" id="DF973188">
    <property type="protein sequence ID" value="GAU18665.1"/>
    <property type="molecule type" value="Genomic_DNA"/>
</dbReference>
<keyword evidence="2" id="KW-1185">Reference proteome</keyword>
<accession>A0A2Z6MR09</accession>
<evidence type="ECO:0000313" key="2">
    <source>
        <dbReference type="Proteomes" id="UP000242715"/>
    </source>
</evidence>
<organism evidence="1 2">
    <name type="scientific">Trifolium subterraneum</name>
    <name type="common">Subterranean clover</name>
    <dbReference type="NCBI Taxonomy" id="3900"/>
    <lineage>
        <taxon>Eukaryota</taxon>
        <taxon>Viridiplantae</taxon>
        <taxon>Streptophyta</taxon>
        <taxon>Embryophyta</taxon>
        <taxon>Tracheophyta</taxon>
        <taxon>Spermatophyta</taxon>
        <taxon>Magnoliopsida</taxon>
        <taxon>eudicotyledons</taxon>
        <taxon>Gunneridae</taxon>
        <taxon>Pentapetalae</taxon>
        <taxon>rosids</taxon>
        <taxon>fabids</taxon>
        <taxon>Fabales</taxon>
        <taxon>Fabaceae</taxon>
        <taxon>Papilionoideae</taxon>
        <taxon>50 kb inversion clade</taxon>
        <taxon>NPAAA clade</taxon>
        <taxon>Hologalegina</taxon>
        <taxon>IRL clade</taxon>
        <taxon>Trifolieae</taxon>
        <taxon>Trifolium</taxon>
    </lineage>
</organism>
<proteinExistence type="predicted"/>
<dbReference type="InterPro" id="IPR036691">
    <property type="entry name" value="Endo/exonu/phosph_ase_sf"/>
</dbReference>
<evidence type="ECO:0008006" key="3">
    <source>
        <dbReference type="Google" id="ProtNLM"/>
    </source>
</evidence>
<protein>
    <recommendedName>
        <fullName evidence="3">Endonuclease/exonuclease/phosphatase domain-containing protein</fullName>
    </recommendedName>
</protein>
<reference evidence="2" key="1">
    <citation type="journal article" date="2017" name="Front. Plant Sci.">
        <title>Climate Clever Clovers: New Paradigm to Reduce the Environmental Footprint of Ruminants by Breeding Low Methanogenic Forages Utilizing Haplotype Variation.</title>
        <authorList>
            <person name="Kaur P."/>
            <person name="Appels R."/>
            <person name="Bayer P.E."/>
            <person name="Keeble-Gagnere G."/>
            <person name="Wang J."/>
            <person name="Hirakawa H."/>
            <person name="Shirasawa K."/>
            <person name="Vercoe P."/>
            <person name="Stefanova K."/>
            <person name="Durmic Z."/>
            <person name="Nichols P."/>
            <person name="Revell C."/>
            <person name="Isobe S.N."/>
            <person name="Edwards D."/>
            <person name="Erskine W."/>
        </authorList>
    </citation>
    <scope>NUCLEOTIDE SEQUENCE [LARGE SCALE GENOMIC DNA]</scope>
    <source>
        <strain evidence="2">cv. Daliak</strain>
    </source>
</reference>
<dbReference type="Proteomes" id="UP000242715">
    <property type="component" value="Unassembled WGS sequence"/>
</dbReference>
<dbReference type="SUPFAM" id="SSF56219">
    <property type="entry name" value="DNase I-like"/>
    <property type="match status" value="1"/>
</dbReference>
<evidence type="ECO:0000313" key="1">
    <source>
        <dbReference type="EMBL" id="GAU18665.1"/>
    </source>
</evidence>
<dbReference type="OrthoDB" id="1423019at2759"/>
<name>A0A2Z6MR09_TRISU</name>
<dbReference type="AlphaFoldDB" id="A0A2Z6MR09"/>
<gene>
    <name evidence="1" type="ORF">TSUD_124980</name>
</gene>